<dbReference type="GO" id="GO:0016747">
    <property type="term" value="F:acyltransferase activity, transferring groups other than amino-acyl groups"/>
    <property type="evidence" value="ECO:0007669"/>
    <property type="project" value="InterPro"/>
</dbReference>
<dbReference type="InterPro" id="IPR000182">
    <property type="entry name" value="GNAT_dom"/>
</dbReference>
<dbReference type="Gene3D" id="3.40.630.30">
    <property type="match status" value="2"/>
</dbReference>
<evidence type="ECO:0000313" key="4">
    <source>
        <dbReference type="EMBL" id="MBD2844248.1"/>
    </source>
</evidence>
<gene>
    <name evidence="4" type="ORF">IDH44_03525</name>
</gene>
<name>A0A927GQC9_9BACL</name>
<evidence type="ECO:0000259" key="3">
    <source>
        <dbReference type="PROSITE" id="PS51186"/>
    </source>
</evidence>
<reference evidence="4" key="1">
    <citation type="submission" date="2020-09" db="EMBL/GenBank/DDBJ databases">
        <title>A novel bacterium of genus Paenibacillus, isolated from South China Sea.</title>
        <authorList>
            <person name="Huang H."/>
            <person name="Mo K."/>
            <person name="Hu Y."/>
        </authorList>
    </citation>
    <scope>NUCLEOTIDE SEQUENCE</scope>
    <source>
        <strain evidence="4">IB182496</strain>
    </source>
</reference>
<evidence type="ECO:0000313" key="5">
    <source>
        <dbReference type="Proteomes" id="UP000621560"/>
    </source>
</evidence>
<keyword evidence="5" id="KW-1185">Reference proteome</keyword>
<accession>A0A927GQC9</accession>
<keyword evidence="2" id="KW-0012">Acyltransferase</keyword>
<feature type="domain" description="N-acetyltransferase" evidence="3">
    <location>
        <begin position="182"/>
        <end position="327"/>
    </location>
</feature>
<dbReference type="Pfam" id="PF00583">
    <property type="entry name" value="Acetyltransf_1"/>
    <property type="match status" value="2"/>
</dbReference>
<organism evidence="4 5">
    <name type="scientific">Paenibacillus sabuli</name>
    <dbReference type="NCBI Taxonomy" id="2772509"/>
    <lineage>
        <taxon>Bacteria</taxon>
        <taxon>Bacillati</taxon>
        <taxon>Bacillota</taxon>
        <taxon>Bacilli</taxon>
        <taxon>Bacillales</taxon>
        <taxon>Paenibacillaceae</taxon>
        <taxon>Paenibacillus</taxon>
    </lineage>
</organism>
<dbReference type="InterPro" id="IPR050832">
    <property type="entry name" value="Bact_Acetyltransf"/>
</dbReference>
<proteinExistence type="predicted"/>
<protein>
    <submittedName>
        <fullName evidence="4">GNAT family N-acetyltransferase</fullName>
    </submittedName>
</protein>
<sequence length="327" mass="36092">MPPVPLSRAHVPEACRLWNASELGEAFPMRERLLRQSWHDDPNLLQEGTLAVCGPNGELIAFVVAKLWQDGAGYPDAEGRFPADQGWIHALLVARDWRGRGIGGRLLELAEQALRARGARTVDLGNDLHKRLFPGLPGAPEPDAAVRKWFEARGYAPCGELRDMQRSYGAGEPVAPYTPEGVTVRLATRADSARLTAFMARCFPGRWDYAARQYWQDGGTGREYVLMEEAGEIIGFCRINDGQSPVLAQNVYWAPLFASELGGVGPLGLDEACRGRGYGAKLVLAGISMLRRRGISEIVIDATPIADFYAKLGYAPWRRYILMRKAL</sequence>
<dbReference type="AlphaFoldDB" id="A0A927GQC9"/>
<evidence type="ECO:0000256" key="1">
    <source>
        <dbReference type="ARBA" id="ARBA00022679"/>
    </source>
</evidence>
<dbReference type="Proteomes" id="UP000621560">
    <property type="component" value="Unassembled WGS sequence"/>
</dbReference>
<evidence type="ECO:0000256" key="2">
    <source>
        <dbReference type="ARBA" id="ARBA00023315"/>
    </source>
</evidence>
<comment type="caution">
    <text evidence="4">The sequence shown here is derived from an EMBL/GenBank/DDBJ whole genome shotgun (WGS) entry which is preliminary data.</text>
</comment>
<dbReference type="PANTHER" id="PTHR43877">
    <property type="entry name" value="AMINOALKYLPHOSPHONATE N-ACETYLTRANSFERASE-RELATED-RELATED"/>
    <property type="match status" value="1"/>
</dbReference>
<feature type="domain" description="N-acetyltransferase" evidence="3">
    <location>
        <begin position="13"/>
        <end position="175"/>
    </location>
</feature>
<dbReference type="PANTHER" id="PTHR43877:SF1">
    <property type="entry name" value="ACETYLTRANSFERASE"/>
    <property type="match status" value="1"/>
</dbReference>
<dbReference type="InterPro" id="IPR016181">
    <property type="entry name" value="Acyl_CoA_acyltransferase"/>
</dbReference>
<dbReference type="PROSITE" id="PS51186">
    <property type="entry name" value="GNAT"/>
    <property type="match status" value="2"/>
</dbReference>
<dbReference type="CDD" id="cd04301">
    <property type="entry name" value="NAT_SF"/>
    <property type="match status" value="2"/>
</dbReference>
<keyword evidence="1" id="KW-0808">Transferase</keyword>
<dbReference type="EMBL" id="JACXIZ010000009">
    <property type="protein sequence ID" value="MBD2844248.1"/>
    <property type="molecule type" value="Genomic_DNA"/>
</dbReference>
<dbReference type="SUPFAM" id="SSF55729">
    <property type="entry name" value="Acyl-CoA N-acyltransferases (Nat)"/>
    <property type="match status" value="2"/>
</dbReference>